<protein>
    <recommendedName>
        <fullName evidence="7">Nuclear cap-binding protein subunit 2</fullName>
    </recommendedName>
    <alternativeName>
        <fullName evidence="7">20 kDa nuclear cap-binding protein</fullName>
    </alternativeName>
</protein>
<name>A0ABQ7HZZ0_9MICR</name>
<keyword evidence="4 7" id="KW-0508">mRNA splicing</keyword>
<evidence type="ECO:0000256" key="3">
    <source>
        <dbReference type="ARBA" id="ARBA00022664"/>
    </source>
</evidence>
<dbReference type="PANTHER" id="PTHR18847:SF0">
    <property type="entry name" value="NUCLEAR CAP-BINDING PROTEIN SUBUNIT 2"/>
    <property type="match status" value="1"/>
</dbReference>
<proteinExistence type="inferred from homology"/>
<evidence type="ECO:0000256" key="2">
    <source>
        <dbReference type="ARBA" id="ARBA00010725"/>
    </source>
</evidence>
<feature type="domain" description="RRM" evidence="8">
    <location>
        <begin position="36"/>
        <end position="115"/>
    </location>
</feature>
<dbReference type="PROSITE" id="PS50102">
    <property type="entry name" value="RRM"/>
    <property type="match status" value="1"/>
</dbReference>
<dbReference type="PANTHER" id="PTHR18847">
    <property type="entry name" value="20 KD NUCLEAR CAP BINDING PROTEIN"/>
    <property type="match status" value="1"/>
</dbReference>
<dbReference type="SUPFAM" id="SSF54928">
    <property type="entry name" value="RNA-binding domain, RBD"/>
    <property type="match status" value="1"/>
</dbReference>
<evidence type="ECO:0000256" key="6">
    <source>
        <dbReference type="PROSITE-ProRule" id="PRU00176"/>
    </source>
</evidence>
<comment type="similarity">
    <text evidence="2 7">Belongs to the RRM NCBP2 family.</text>
</comment>
<keyword evidence="10" id="KW-1185">Reference proteome</keyword>
<dbReference type="Gene3D" id="3.30.70.330">
    <property type="match status" value="1"/>
</dbReference>
<dbReference type="EMBL" id="SBIQ01000059">
    <property type="protein sequence ID" value="KAF7683710.1"/>
    <property type="molecule type" value="Genomic_DNA"/>
</dbReference>
<dbReference type="InterPro" id="IPR000504">
    <property type="entry name" value="RRM_dom"/>
</dbReference>
<dbReference type="Pfam" id="PF00076">
    <property type="entry name" value="RRM_1"/>
    <property type="match status" value="1"/>
</dbReference>
<sequence>MNLEKYFPVNREMSNYRDRTFVGTDDEYYTALRNSSTIYIGQLDQAINEERLWAMFSLCGDIKRIIMGVNKKDNYFPCGFCFIEFYKIEDANKAVRCFNNVRLNDKHIKCDIDYGFIEGRQYGRGAHGGQHRDDNIKIRKIR</sequence>
<keyword evidence="3 7" id="KW-0507">mRNA processing</keyword>
<gene>
    <name evidence="9" type="primary">NCBP2</name>
    <name evidence="9" type="ORF">TCON_1088</name>
</gene>
<evidence type="ECO:0000256" key="7">
    <source>
        <dbReference type="RuleBase" id="RU364036"/>
    </source>
</evidence>
<comment type="subcellular location">
    <subcellularLocation>
        <location evidence="1 7">Nucleus</location>
    </subcellularLocation>
</comment>
<evidence type="ECO:0000259" key="8">
    <source>
        <dbReference type="PROSITE" id="PS50102"/>
    </source>
</evidence>
<keyword evidence="5 7" id="KW-0539">Nucleus</keyword>
<dbReference type="Proteomes" id="UP001516464">
    <property type="component" value="Unassembled WGS sequence"/>
</dbReference>
<evidence type="ECO:0000313" key="10">
    <source>
        <dbReference type="Proteomes" id="UP001516464"/>
    </source>
</evidence>
<dbReference type="InterPro" id="IPR012677">
    <property type="entry name" value="Nucleotide-bd_a/b_plait_sf"/>
</dbReference>
<evidence type="ECO:0000256" key="5">
    <source>
        <dbReference type="ARBA" id="ARBA00023242"/>
    </source>
</evidence>
<dbReference type="InterPro" id="IPR027157">
    <property type="entry name" value="NCBP2"/>
</dbReference>
<evidence type="ECO:0000256" key="1">
    <source>
        <dbReference type="ARBA" id="ARBA00004123"/>
    </source>
</evidence>
<evidence type="ECO:0000256" key="4">
    <source>
        <dbReference type="ARBA" id="ARBA00023187"/>
    </source>
</evidence>
<reference evidence="9 10" key="1">
    <citation type="submission" date="2019-01" db="EMBL/GenBank/DDBJ databases">
        <title>Genomes sequencing and comparative genomics of infectious freshwater microsporidia, Cucumispora dikerogammari and Thelohania contejeani.</title>
        <authorList>
            <person name="Cormier A."/>
            <person name="Giraud I."/>
            <person name="Wattier R."/>
            <person name="Teixeira M."/>
            <person name="Grandjean F."/>
            <person name="Rigaud T."/>
            <person name="Cordaux R."/>
        </authorList>
    </citation>
    <scope>NUCLEOTIDE SEQUENCE [LARGE SCALE GENOMIC DNA]</scope>
    <source>
        <strain evidence="9">T1</strain>
        <tissue evidence="9">Spores</tissue>
    </source>
</reference>
<comment type="caution">
    <text evidence="9">The sequence shown here is derived from an EMBL/GenBank/DDBJ whole genome shotgun (WGS) entry which is preliminary data.</text>
</comment>
<keyword evidence="6 7" id="KW-0694">RNA-binding</keyword>
<dbReference type="InterPro" id="IPR035979">
    <property type="entry name" value="RBD_domain_sf"/>
</dbReference>
<dbReference type="SMART" id="SM00360">
    <property type="entry name" value="RRM"/>
    <property type="match status" value="1"/>
</dbReference>
<accession>A0ABQ7HZZ0</accession>
<evidence type="ECO:0000313" key="9">
    <source>
        <dbReference type="EMBL" id="KAF7683710.1"/>
    </source>
</evidence>
<organism evidence="9 10">
    <name type="scientific">Astathelohania contejeani</name>
    <dbReference type="NCBI Taxonomy" id="164912"/>
    <lineage>
        <taxon>Eukaryota</taxon>
        <taxon>Fungi</taxon>
        <taxon>Fungi incertae sedis</taxon>
        <taxon>Microsporidia</taxon>
        <taxon>Astathelohaniidae</taxon>
        <taxon>Astathelohania</taxon>
    </lineage>
</organism>